<evidence type="ECO:0000313" key="4">
    <source>
        <dbReference type="EMBL" id="MBE9462393.1"/>
    </source>
</evidence>
<dbReference type="EMBL" id="JACYGY010000001">
    <property type="protein sequence ID" value="MBE9462393.1"/>
    <property type="molecule type" value="Genomic_DNA"/>
</dbReference>
<reference evidence="5" key="1">
    <citation type="submission" date="2023-07" db="EMBL/GenBank/DDBJ databases">
        <title>Dyadobacter sp. nov 'subterranea' isolated from contaminted grondwater.</title>
        <authorList>
            <person name="Szabo I."/>
            <person name="Al-Omari J."/>
            <person name="Szerdahelyi S.G."/>
            <person name="Rado J."/>
        </authorList>
    </citation>
    <scope>NUCLEOTIDE SEQUENCE [LARGE SCALE GENOMIC DNA]</scope>
    <source>
        <strain evidence="5">UP-52</strain>
    </source>
</reference>
<sequence length="355" mass="40405">MSDREIQELLLRYRQGNCTADEIMRIHLWYESLNKDFPVSMDTNEISFLEDKILKNISRDMDQPELRIYEEEHEQKAVWWKSSLLRYGIAAAMALLLGFSFLFKKSQERVAMKSESLVLHSRKGNLKSSVNSSTSIQRIRLEDNSLVTLSPGSSISYPNVFSLDKREVQLEGDAFFEISKNPTKPFFVYSGKLVTKVLGTSFWVKTNEETFTTEVEVLTGKVSVFENHFLRNNRKEKIKKSSQGVILTPNQRVSYDEESGHLLTGIVEDPVLIPENITGANLVFNNQALVDITATLQKEYGIEIVFANELLEKCTFTGDISEIPLYDKLDLICKANTARYEIKGTRILITGSGCD</sequence>
<dbReference type="PANTHER" id="PTHR30273:SF2">
    <property type="entry name" value="PROTEIN FECR"/>
    <property type="match status" value="1"/>
</dbReference>
<dbReference type="PIRSF" id="PIRSF018266">
    <property type="entry name" value="FecR"/>
    <property type="match status" value="1"/>
</dbReference>
<evidence type="ECO:0000313" key="5">
    <source>
        <dbReference type="Proteomes" id="UP000634134"/>
    </source>
</evidence>
<evidence type="ECO:0000259" key="3">
    <source>
        <dbReference type="Pfam" id="PF16344"/>
    </source>
</evidence>
<organism evidence="4 5">
    <name type="scientific">Dyadobacter subterraneus</name>
    <dbReference type="NCBI Taxonomy" id="2773304"/>
    <lineage>
        <taxon>Bacteria</taxon>
        <taxon>Pseudomonadati</taxon>
        <taxon>Bacteroidota</taxon>
        <taxon>Cytophagia</taxon>
        <taxon>Cytophagales</taxon>
        <taxon>Spirosomataceae</taxon>
        <taxon>Dyadobacter</taxon>
    </lineage>
</organism>
<protein>
    <submittedName>
        <fullName evidence="4">FecR family protein</fullName>
    </submittedName>
</protein>
<dbReference type="PANTHER" id="PTHR30273">
    <property type="entry name" value="PERIPLASMIC SIGNAL SENSOR AND SIGMA FACTOR ACTIVATOR FECR-RELATED"/>
    <property type="match status" value="1"/>
</dbReference>
<feature type="transmembrane region" description="Helical" evidence="1">
    <location>
        <begin position="84"/>
        <end position="103"/>
    </location>
</feature>
<feature type="domain" description="FecR protein" evidence="2">
    <location>
        <begin position="133"/>
        <end position="222"/>
    </location>
</feature>
<dbReference type="InterPro" id="IPR012373">
    <property type="entry name" value="Ferrdict_sens_TM"/>
</dbReference>
<gene>
    <name evidence="4" type="ORF">IEE83_10920</name>
</gene>
<feature type="domain" description="Protein FecR C-terminal" evidence="3">
    <location>
        <begin position="282"/>
        <end position="349"/>
    </location>
</feature>
<dbReference type="Proteomes" id="UP000634134">
    <property type="component" value="Unassembled WGS sequence"/>
</dbReference>
<dbReference type="Pfam" id="PF04773">
    <property type="entry name" value="FecR"/>
    <property type="match status" value="1"/>
</dbReference>
<dbReference type="InterPro" id="IPR006860">
    <property type="entry name" value="FecR"/>
</dbReference>
<keyword evidence="5" id="KW-1185">Reference proteome</keyword>
<dbReference type="Pfam" id="PF16344">
    <property type="entry name" value="FecR_C"/>
    <property type="match status" value="1"/>
</dbReference>
<keyword evidence="1" id="KW-0812">Transmembrane</keyword>
<proteinExistence type="predicted"/>
<keyword evidence="1" id="KW-0472">Membrane</keyword>
<comment type="caution">
    <text evidence="4">The sequence shown here is derived from an EMBL/GenBank/DDBJ whole genome shotgun (WGS) entry which is preliminary data.</text>
</comment>
<keyword evidence="1" id="KW-1133">Transmembrane helix</keyword>
<dbReference type="Gene3D" id="2.60.120.1440">
    <property type="match status" value="1"/>
</dbReference>
<dbReference type="RefSeq" id="WP_194120603.1">
    <property type="nucleotide sequence ID" value="NZ_JACYGY010000001.1"/>
</dbReference>
<dbReference type="InterPro" id="IPR032508">
    <property type="entry name" value="FecR_C"/>
</dbReference>
<evidence type="ECO:0000256" key="1">
    <source>
        <dbReference type="SAM" id="Phobius"/>
    </source>
</evidence>
<name>A0ABR9WAG9_9BACT</name>
<evidence type="ECO:0000259" key="2">
    <source>
        <dbReference type="Pfam" id="PF04773"/>
    </source>
</evidence>
<accession>A0ABR9WAG9</accession>
<dbReference type="Gene3D" id="3.55.50.30">
    <property type="match status" value="1"/>
</dbReference>